<proteinExistence type="predicted"/>
<gene>
    <name evidence="1" type="ORF">UFOVP247_148</name>
</gene>
<reference evidence="1" key="1">
    <citation type="submission" date="2020-05" db="EMBL/GenBank/DDBJ databases">
        <authorList>
            <person name="Chiriac C."/>
            <person name="Salcher M."/>
            <person name="Ghai R."/>
            <person name="Kavagutti S V."/>
        </authorList>
    </citation>
    <scope>NUCLEOTIDE SEQUENCE</scope>
</reference>
<evidence type="ECO:0000313" key="1">
    <source>
        <dbReference type="EMBL" id="CAB5221368.1"/>
    </source>
</evidence>
<accession>A0A6J7WX03</accession>
<protein>
    <submittedName>
        <fullName evidence="1">Uncharacterized protein</fullName>
    </submittedName>
</protein>
<sequence length="99" mass="10935">MNRRSLFGMFALSPLMAVEALGKEKPTGEPSTTHCALTLMGTVNKKDNSIMYLSNEVGGIGWINMPKQDPNKAVTLSVGEDGNLWLRSNHGEWKRVMVE</sequence>
<name>A0A6J7WX03_9CAUD</name>
<organism evidence="1">
    <name type="scientific">uncultured Caudovirales phage</name>
    <dbReference type="NCBI Taxonomy" id="2100421"/>
    <lineage>
        <taxon>Viruses</taxon>
        <taxon>Duplodnaviria</taxon>
        <taxon>Heunggongvirae</taxon>
        <taxon>Uroviricota</taxon>
        <taxon>Caudoviricetes</taxon>
        <taxon>Peduoviridae</taxon>
        <taxon>Maltschvirus</taxon>
        <taxon>Maltschvirus maltsch</taxon>
    </lineage>
</organism>
<dbReference type="EMBL" id="LR798288">
    <property type="protein sequence ID" value="CAB5221368.1"/>
    <property type="molecule type" value="Genomic_DNA"/>
</dbReference>